<evidence type="ECO:0000313" key="1">
    <source>
        <dbReference type="EMBL" id="MBF0969445.1"/>
    </source>
</evidence>
<proteinExistence type="predicted"/>
<dbReference type="RefSeq" id="WP_303762350.1">
    <property type="nucleotide sequence ID" value="NZ_JABZGR010000001.1"/>
</dbReference>
<evidence type="ECO:0000313" key="2">
    <source>
        <dbReference type="Proteomes" id="UP000704068"/>
    </source>
</evidence>
<reference evidence="1" key="1">
    <citation type="submission" date="2020-04" db="EMBL/GenBank/DDBJ databases">
        <title>Deep metagenomics examines the oral microbiome during advanced dental caries in children, revealing novel taxa and co-occurrences with host molecules.</title>
        <authorList>
            <person name="Baker J.L."/>
            <person name="Morton J.T."/>
            <person name="Dinis M."/>
            <person name="Alvarez R."/>
            <person name="Tran N.C."/>
            <person name="Knight R."/>
            <person name="Edlund A."/>
        </authorList>
    </citation>
    <scope>NUCLEOTIDE SEQUENCE</scope>
    <source>
        <strain evidence="1">JCVI_34_bin.1</strain>
    </source>
</reference>
<dbReference type="EMBL" id="JABZGR010000001">
    <property type="protein sequence ID" value="MBF0969445.1"/>
    <property type="molecule type" value="Genomic_DNA"/>
</dbReference>
<comment type="caution">
    <text evidence="1">The sequence shown here is derived from an EMBL/GenBank/DDBJ whole genome shotgun (WGS) entry which is preliminary data.</text>
</comment>
<sequence>MTYFIIYSLFVKVPSSLVEGGTFLFFSGKRPIDLRGLIRAQGVASGSQRLPSAHSSTYLG</sequence>
<dbReference type="Proteomes" id="UP000704068">
    <property type="component" value="Unassembled WGS sequence"/>
</dbReference>
<accession>A0A929WWV4</accession>
<name>A0A929WWV4_9BACT</name>
<protein>
    <submittedName>
        <fullName evidence="1">Uncharacterized protein</fullName>
    </submittedName>
</protein>
<dbReference type="AlphaFoldDB" id="A0A929WWV4"/>
<organism evidence="1 2">
    <name type="scientific">Alloprevotella tannerae</name>
    <dbReference type="NCBI Taxonomy" id="76122"/>
    <lineage>
        <taxon>Bacteria</taxon>
        <taxon>Pseudomonadati</taxon>
        <taxon>Bacteroidota</taxon>
        <taxon>Bacteroidia</taxon>
        <taxon>Bacteroidales</taxon>
        <taxon>Prevotellaceae</taxon>
        <taxon>Alloprevotella</taxon>
    </lineage>
</organism>
<gene>
    <name evidence="1" type="ORF">HXK21_00165</name>
</gene>